<keyword evidence="2" id="KW-0808">Transferase</keyword>
<reference evidence="2 3" key="1">
    <citation type="submission" date="2019-02" db="EMBL/GenBank/DDBJ databases">
        <title>Isolation and identification of novel species under the genus Muribaculum.</title>
        <authorList>
            <person name="Miyake S."/>
            <person name="Ding Y."/>
            <person name="Low A."/>
            <person name="Soh M."/>
            <person name="Seedorf H."/>
        </authorList>
    </citation>
    <scope>NUCLEOTIDE SEQUENCE [LARGE SCALE GENOMIC DNA]</scope>
    <source>
        <strain evidence="2 3">TLL-A3</strain>
    </source>
</reference>
<organism evidence="2 3">
    <name type="scientific">Duncaniella freteri</name>
    <dbReference type="NCBI Taxonomy" id="2530391"/>
    <lineage>
        <taxon>Bacteria</taxon>
        <taxon>Pseudomonadati</taxon>
        <taxon>Bacteroidota</taxon>
        <taxon>Bacteroidia</taxon>
        <taxon>Bacteroidales</taxon>
        <taxon>Muribaculaceae</taxon>
        <taxon>Duncaniella</taxon>
    </lineage>
</organism>
<evidence type="ECO:0000313" key="3">
    <source>
        <dbReference type="Proteomes" id="UP000297635"/>
    </source>
</evidence>
<dbReference type="EMBL" id="SJSA01000001">
    <property type="protein sequence ID" value="TGG39296.1"/>
    <property type="molecule type" value="Genomic_DNA"/>
</dbReference>
<protein>
    <submittedName>
        <fullName evidence="2">Polysaccharide pyruvyl transferase family protein</fullName>
    </submittedName>
</protein>
<name>A0A4Z0V2D2_9BACT</name>
<proteinExistence type="predicted"/>
<dbReference type="Pfam" id="PF04230">
    <property type="entry name" value="PS_pyruv_trans"/>
    <property type="match status" value="1"/>
</dbReference>
<accession>A0A4Z0V2D2</accession>
<sequence>MKIGIFTIFDAYNYGSFLQAFAMQSFLTDRGHQVYMIDVRDSLKSVFAQKYFAKSISRSILKLKRWYAYHNDWRLLNIVSLNDYPELDLAVIGSDEVWNIENPSFTHASQYYGIDIKARNIIAYAPSLGYSTDNSYDVYPHLRNGIVSNISWIGARDEFTRKFAEEIGHSSINMVCDPTLLLSGEWQKYEQEVQINEPFVIYYSYQEDTPFKKYIQCFAKEYNLRVVSVGFNYKWCDNQAIVSPTQFLSLVRRSSCIITSTFHGTVFSTLYNKPFVQVHPARKAVDYLTQLGMNRTTNIEEGYDNFKNKLLHPIDYNAINNEIKKWRDYSSSLIISKTGI</sequence>
<dbReference type="RefSeq" id="WP_135469712.1">
    <property type="nucleotide sequence ID" value="NZ_SJSA01000001.1"/>
</dbReference>
<evidence type="ECO:0000259" key="1">
    <source>
        <dbReference type="Pfam" id="PF04230"/>
    </source>
</evidence>
<dbReference type="GeneID" id="82148281"/>
<dbReference type="InterPro" id="IPR007345">
    <property type="entry name" value="Polysacch_pyruvyl_Trfase"/>
</dbReference>
<keyword evidence="3" id="KW-1185">Reference proteome</keyword>
<dbReference type="Proteomes" id="UP000297635">
    <property type="component" value="Unassembled WGS sequence"/>
</dbReference>
<dbReference type="AlphaFoldDB" id="A0A4Z0V2D2"/>
<comment type="caution">
    <text evidence="2">The sequence shown here is derived from an EMBL/GenBank/DDBJ whole genome shotgun (WGS) entry which is preliminary data.</text>
</comment>
<feature type="domain" description="Polysaccharide pyruvyl transferase" evidence="1">
    <location>
        <begin position="13"/>
        <end position="276"/>
    </location>
</feature>
<gene>
    <name evidence="2" type="ORF">EZ315_00665</name>
</gene>
<evidence type="ECO:0000313" key="2">
    <source>
        <dbReference type="EMBL" id="TGG39296.1"/>
    </source>
</evidence>
<dbReference type="GO" id="GO:0016740">
    <property type="term" value="F:transferase activity"/>
    <property type="evidence" value="ECO:0007669"/>
    <property type="project" value="UniProtKB-KW"/>
</dbReference>